<dbReference type="GO" id="GO:0005737">
    <property type="term" value="C:cytoplasm"/>
    <property type="evidence" value="ECO:0007669"/>
    <property type="project" value="TreeGrafter"/>
</dbReference>
<dbReference type="EMBL" id="ASHM01021710">
    <property type="protein sequence ID" value="PNY02713.1"/>
    <property type="molecule type" value="Genomic_DNA"/>
</dbReference>
<comment type="caution">
    <text evidence="3">The sequence shown here is derived from an EMBL/GenBank/DDBJ whole genome shotgun (WGS) entry which is preliminary data.</text>
</comment>
<dbReference type="Proteomes" id="UP000236291">
    <property type="component" value="Unassembled WGS sequence"/>
</dbReference>
<evidence type="ECO:0000256" key="1">
    <source>
        <dbReference type="ARBA" id="ARBA00008023"/>
    </source>
</evidence>
<dbReference type="PANTHER" id="PTHR11067">
    <property type="entry name" value="INOSINE TRIPHOSPHATE PYROPHOSPHATASE/HAM1 PROTEIN"/>
    <property type="match status" value="1"/>
</dbReference>
<evidence type="ECO:0000313" key="3">
    <source>
        <dbReference type="EMBL" id="PNY02713.1"/>
    </source>
</evidence>
<gene>
    <name evidence="3" type="ORF">L195_g026032</name>
</gene>
<feature type="non-terminal residue" evidence="3">
    <location>
        <position position="68"/>
    </location>
</feature>
<dbReference type="Pfam" id="PF01725">
    <property type="entry name" value="Ham1p_like"/>
    <property type="match status" value="1"/>
</dbReference>
<dbReference type="SUPFAM" id="SSF52972">
    <property type="entry name" value="ITPase-like"/>
    <property type="match status" value="1"/>
</dbReference>
<dbReference type="STRING" id="57577.A0A2K3NI69"/>
<dbReference type="InterPro" id="IPR002637">
    <property type="entry name" value="RdgB/HAM1"/>
</dbReference>
<reference evidence="3 4" key="1">
    <citation type="journal article" date="2014" name="Am. J. Bot.">
        <title>Genome assembly and annotation for red clover (Trifolium pratense; Fabaceae).</title>
        <authorList>
            <person name="Istvanek J."/>
            <person name="Jaros M."/>
            <person name="Krenek A."/>
            <person name="Repkova J."/>
        </authorList>
    </citation>
    <scope>NUCLEOTIDE SEQUENCE [LARGE SCALE GENOMIC DNA]</scope>
    <source>
        <strain evidence="4">cv. Tatra</strain>
        <tissue evidence="3">Young leaves</tissue>
    </source>
</reference>
<accession>A0A2K3NI69</accession>
<dbReference type="PANTHER" id="PTHR11067:SF9">
    <property type="entry name" value="INOSINE TRIPHOSPHATE PYROPHOSPHATASE"/>
    <property type="match status" value="1"/>
</dbReference>
<organism evidence="3 4">
    <name type="scientific">Trifolium pratense</name>
    <name type="common">Red clover</name>
    <dbReference type="NCBI Taxonomy" id="57577"/>
    <lineage>
        <taxon>Eukaryota</taxon>
        <taxon>Viridiplantae</taxon>
        <taxon>Streptophyta</taxon>
        <taxon>Embryophyta</taxon>
        <taxon>Tracheophyta</taxon>
        <taxon>Spermatophyta</taxon>
        <taxon>Magnoliopsida</taxon>
        <taxon>eudicotyledons</taxon>
        <taxon>Gunneridae</taxon>
        <taxon>Pentapetalae</taxon>
        <taxon>rosids</taxon>
        <taxon>fabids</taxon>
        <taxon>Fabales</taxon>
        <taxon>Fabaceae</taxon>
        <taxon>Papilionoideae</taxon>
        <taxon>50 kb inversion clade</taxon>
        <taxon>NPAAA clade</taxon>
        <taxon>Hologalegina</taxon>
        <taxon>IRL clade</taxon>
        <taxon>Trifolieae</taxon>
        <taxon>Trifolium</taxon>
    </lineage>
</organism>
<name>A0A2K3NI69_TRIPR</name>
<proteinExistence type="inferred from homology"/>
<sequence>MASIKSVASGLVLPRPVTFVTGNAKKLEEVRAILGQSIPFQSLKLDLPELQGEPEDISKEKARLAAVQ</sequence>
<evidence type="ECO:0000256" key="2">
    <source>
        <dbReference type="ARBA" id="ARBA00022801"/>
    </source>
</evidence>
<dbReference type="GO" id="GO:0009143">
    <property type="term" value="P:nucleoside triphosphate catabolic process"/>
    <property type="evidence" value="ECO:0007669"/>
    <property type="project" value="InterPro"/>
</dbReference>
<dbReference type="GO" id="GO:0047429">
    <property type="term" value="F:nucleoside triphosphate diphosphatase activity"/>
    <property type="evidence" value="ECO:0007669"/>
    <property type="project" value="InterPro"/>
</dbReference>
<dbReference type="AlphaFoldDB" id="A0A2K3NI69"/>
<reference evidence="3 4" key="2">
    <citation type="journal article" date="2017" name="Front. Plant Sci.">
        <title>Gene Classification and Mining of Molecular Markers Useful in Red Clover (Trifolium pratense) Breeding.</title>
        <authorList>
            <person name="Istvanek J."/>
            <person name="Dluhosova J."/>
            <person name="Dluhos P."/>
            <person name="Patkova L."/>
            <person name="Nedelnik J."/>
            <person name="Repkova J."/>
        </authorList>
    </citation>
    <scope>NUCLEOTIDE SEQUENCE [LARGE SCALE GENOMIC DNA]</scope>
    <source>
        <strain evidence="4">cv. Tatra</strain>
        <tissue evidence="3">Young leaves</tissue>
    </source>
</reference>
<dbReference type="InterPro" id="IPR029001">
    <property type="entry name" value="ITPase-like_fam"/>
</dbReference>
<comment type="similarity">
    <text evidence="1">Belongs to the HAM1 NTPase family.</text>
</comment>
<evidence type="ECO:0000313" key="4">
    <source>
        <dbReference type="Proteomes" id="UP000236291"/>
    </source>
</evidence>
<dbReference type="Gene3D" id="3.90.950.10">
    <property type="match status" value="1"/>
</dbReference>
<protein>
    <submittedName>
        <fullName evidence="3">Inosine triphosphate pyrophosphatase</fullName>
    </submittedName>
</protein>
<keyword evidence="2" id="KW-0378">Hydrolase</keyword>